<reference evidence="1" key="2">
    <citation type="submission" date="2020-11" db="EMBL/GenBank/DDBJ databases">
        <authorList>
            <person name="McCartney M.A."/>
            <person name="Auch B."/>
            <person name="Kono T."/>
            <person name="Mallez S."/>
            <person name="Becker A."/>
            <person name="Gohl D.M."/>
            <person name="Silverstein K.A.T."/>
            <person name="Koren S."/>
            <person name="Bechman K.B."/>
            <person name="Herman A."/>
            <person name="Abrahante J.E."/>
            <person name="Garbe J."/>
        </authorList>
    </citation>
    <scope>NUCLEOTIDE SEQUENCE</scope>
    <source>
        <strain evidence="1">Duluth1</strain>
        <tissue evidence="1">Whole animal</tissue>
    </source>
</reference>
<keyword evidence="2" id="KW-1185">Reference proteome</keyword>
<protein>
    <submittedName>
        <fullName evidence="1">Uncharacterized protein</fullName>
    </submittedName>
</protein>
<reference evidence="1" key="1">
    <citation type="journal article" date="2019" name="bioRxiv">
        <title>The Genome of the Zebra Mussel, Dreissena polymorpha: A Resource for Invasive Species Research.</title>
        <authorList>
            <person name="McCartney M.A."/>
            <person name="Auch B."/>
            <person name="Kono T."/>
            <person name="Mallez S."/>
            <person name="Zhang Y."/>
            <person name="Obille A."/>
            <person name="Becker A."/>
            <person name="Abrahante J.E."/>
            <person name="Garbe J."/>
            <person name="Badalamenti J.P."/>
            <person name="Herman A."/>
            <person name="Mangelson H."/>
            <person name="Liachko I."/>
            <person name="Sullivan S."/>
            <person name="Sone E.D."/>
            <person name="Koren S."/>
            <person name="Silverstein K.A.T."/>
            <person name="Beckman K.B."/>
            <person name="Gohl D.M."/>
        </authorList>
    </citation>
    <scope>NUCLEOTIDE SEQUENCE</scope>
    <source>
        <strain evidence="1">Duluth1</strain>
        <tissue evidence="1">Whole animal</tissue>
    </source>
</reference>
<comment type="caution">
    <text evidence="1">The sequence shown here is derived from an EMBL/GenBank/DDBJ whole genome shotgun (WGS) entry which is preliminary data.</text>
</comment>
<proteinExistence type="predicted"/>
<organism evidence="1 2">
    <name type="scientific">Dreissena polymorpha</name>
    <name type="common">Zebra mussel</name>
    <name type="synonym">Mytilus polymorpha</name>
    <dbReference type="NCBI Taxonomy" id="45954"/>
    <lineage>
        <taxon>Eukaryota</taxon>
        <taxon>Metazoa</taxon>
        <taxon>Spiralia</taxon>
        <taxon>Lophotrochozoa</taxon>
        <taxon>Mollusca</taxon>
        <taxon>Bivalvia</taxon>
        <taxon>Autobranchia</taxon>
        <taxon>Heteroconchia</taxon>
        <taxon>Euheterodonta</taxon>
        <taxon>Imparidentia</taxon>
        <taxon>Neoheterodontei</taxon>
        <taxon>Myida</taxon>
        <taxon>Dreissenoidea</taxon>
        <taxon>Dreissenidae</taxon>
        <taxon>Dreissena</taxon>
    </lineage>
</organism>
<gene>
    <name evidence="1" type="ORF">DPMN_015224</name>
</gene>
<accession>A0A9D4S5A5</accession>
<dbReference type="AlphaFoldDB" id="A0A9D4S5A5"/>
<sequence length="64" mass="6881">MSVNIFATSDNNPKFTTDVGCQKIGCIGVPLAGSGTKRLGKVRMIFGDTEITVECQQEHHTLAN</sequence>
<dbReference type="Proteomes" id="UP000828390">
    <property type="component" value="Unassembled WGS sequence"/>
</dbReference>
<dbReference type="EMBL" id="JAIWYP010000001">
    <property type="protein sequence ID" value="KAH3891135.1"/>
    <property type="molecule type" value="Genomic_DNA"/>
</dbReference>
<name>A0A9D4S5A5_DREPO</name>
<evidence type="ECO:0000313" key="1">
    <source>
        <dbReference type="EMBL" id="KAH3891135.1"/>
    </source>
</evidence>
<evidence type="ECO:0000313" key="2">
    <source>
        <dbReference type="Proteomes" id="UP000828390"/>
    </source>
</evidence>